<gene>
    <name evidence="2" type="ORF">BDV96DRAFT_505731</name>
</gene>
<name>A0A6A5YKS6_9PLEO</name>
<dbReference type="GO" id="GO:0005737">
    <property type="term" value="C:cytoplasm"/>
    <property type="evidence" value="ECO:0007669"/>
    <property type="project" value="TreeGrafter"/>
</dbReference>
<dbReference type="SUPFAM" id="SSF51735">
    <property type="entry name" value="NAD(P)-binding Rossmann-fold domains"/>
    <property type="match status" value="1"/>
</dbReference>
<evidence type="ECO:0000313" key="3">
    <source>
        <dbReference type="Proteomes" id="UP000799770"/>
    </source>
</evidence>
<dbReference type="GO" id="GO:0004029">
    <property type="term" value="F:aldehyde dehydrogenase (NAD+) activity"/>
    <property type="evidence" value="ECO:0007669"/>
    <property type="project" value="TreeGrafter"/>
</dbReference>
<feature type="domain" description="NAD-dependent epimerase/dehydratase" evidence="1">
    <location>
        <begin position="168"/>
        <end position="248"/>
    </location>
</feature>
<sequence>MPTTNPPKILLTGTTGFIGGTILTTLLSSPSPHLKNLTITCLIRGPDRAHTLTSTYGSRVHPVLYNDLNDLETTTAIAAQHDIVISTTLGYHLPSAEALLKGLKRRKEESGNEKEVWMLHLSGTSNVAGFPITGAHYEPTRSFDDTLHDIYAYEKTREEESSYIQRTTELGVVDLGLELGVKTVVLMPPTVYGMGTGLFNKYSIQIPTYIRGAIDVGKAVVVAEGRGRNGSVHVEDLADLYCLLLSNILSDNGNNIPTGKKGILFAENGNHTWREVAELVGEALHARGKLDSQEVRSVTLSEGTKIFASYLETVDEKMVESGLCGDSRTVASVARGLGWVPRRGEEAWKKGVREDVGMVLEILGR</sequence>
<proteinExistence type="predicted"/>
<reference evidence="2" key="1">
    <citation type="journal article" date="2020" name="Stud. Mycol.">
        <title>101 Dothideomycetes genomes: a test case for predicting lifestyles and emergence of pathogens.</title>
        <authorList>
            <person name="Haridas S."/>
            <person name="Albert R."/>
            <person name="Binder M."/>
            <person name="Bloem J."/>
            <person name="Labutti K."/>
            <person name="Salamov A."/>
            <person name="Andreopoulos B."/>
            <person name="Baker S."/>
            <person name="Barry K."/>
            <person name="Bills G."/>
            <person name="Bluhm B."/>
            <person name="Cannon C."/>
            <person name="Castanera R."/>
            <person name="Culley D."/>
            <person name="Daum C."/>
            <person name="Ezra D."/>
            <person name="Gonzalez J."/>
            <person name="Henrissat B."/>
            <person name="Kuo A."/>
            <person name="Liang C."/>
            <person name="Lipzen A."/>
            <person name="Lutzoni F."/>
            <person name="Magnuson J."/>
            <person name="Mondo S."/>
            <person name="Nolan M."/>
            <person name="Ohm R."/>
            <person name="Pangilinan J."/>
            <person name="Park H.-J."/>
            <person name="Ramirez L."/>
            <person name="Alfaro M."/>
            <person name="Sun H."/>
            <person name="Tritt A."/>
            <person name="Yoshinaga Y."/>
            <person name="Zwiers L.-H."/>
            <person name="Turgeon B."/>
            <person name="Goodwin S."/>
            <person name="Spatafora J."/>
            <person name="Crous P."/>
            <person name="Grigoriev I."/>
        </authorList>
    </citation>
    <scope>NUCLEOTIDE SEQUENCE</scope>
    <source>
        <strain evidence="2">CBS 627.86</strain>
    </source>
</reference>
<dbReference type="EMBL" id="ML977352">
    <property type="protein sequence ID" value="KAF2107695.1"/>
    <property type="molecule type" value="Genomic_DNA"/>
</dbReference>
<dbReference type="InterPro" id="IPR001509">
    <property type="entry name" value="Epimerase_deHydtase"/>
</dbReference>
<organism evidence="2 3">
    <name type="scientific">Lophiotrema nucula</name>
    <dbReference type="NCBI Taxonomy" id="690887"/>
    <lineage>
        <taxon>Eukaryota</taxon>
        <taxon>Fungi</taxon>
        <taxon>Dikarya</taxon>
        <taxon>Ascomycota</taxon>
        <taxon>Pezizomycotina</taxon>
        <taxon>Dothideomycetes</taxon>
        <taxon>Pleosporomycetidae</taxon>
        <taxon>Pleosporales</taxon>
        <taxon>Lophiotremataceae</taxon>
        <taxon>Lophiotrema</taxon>
    </lineage>
</organism>
<dbReference type="Gene3D" id="3.40.50.720">
    <property type="entry name" value="NAD(P)-binding Rossmann-like Domain"/>
    <property type="match status" value="1"/>
</dbReference>
<dbReference type="Pfam" id="PF01370">
    <property type="entry name" value="Epimerase"/>
    <property type="match status" value="1"/>
</dbReference>
<dbReference type="PANTHER" id="PTHR48079:SF6">
    <property type="entry name" value="NAD(P)-BINDING DOMAIN-CONTAINING PROTEIN-RELATED"/>
    <property type="match status" value="1"/>
</dbReference>
<protein>
    <submittedName>
        <fullName evidence="2">NAD dependent epimerase/dehydratase family protein</fullName>
    </submittedName>
</protein>
<dbReference type="Proteomes" id="UP000799770">
    <property type="component" value="Unassembled WGS sequence"/>
</dbReference>
<evidence type="ECO:0000313" key="2">
    <source>
        <dbReference type="EMBL" id="KAF2107695.1"/>
    </source>
</evidence>
<dbReference type="AlphaFoldDB" id="A0A6A5YKS6"/>
<dbReference type="OrthoDB" id="10262413at2759"/>
<accession>A0A6A5YKS6</accession>
<keyword evidence="3" id="KW-1185">Reference proteome</keyword>
<dbReference type="InterPro" id="IPR051783">
    <property type="entry name" value="NAD(P)-dependent_oxidoreduct"/>
</dbReference>
<evidence type="ECO:0000259" key="1">
    <source>
        <dbReference type="Pfam" id="PF01370"/>
    </source>
</evidence>
<dbReference type="InterPro" id="IPR036291">
    <property type="entry name" value="NAD(P)-bd_dom_sf"/>
</dbReference>
<dbReference type="PANTHER" id="PTHR48079">
    <property type="entry name" value="PROTEIN YEEZ"/>
    <property type="match status" value="1"/>
</dbReference>